<sequence length="62" mass="7325">MGNLRVEWQWEVVAHKINGWIVDVDPPATIRHPPSTSLQRIRRLFEKLWTSRGMKTAIEKML</sequence>
<dbReference type="EMBL" id="BK003322">
    <property type="protein sequence ID" value="DAA03521.1"/>
    <property type="molecule type" value="Genomic_DNA"/>
</dbReference>
<organism evidence="1">
    <name type="scientific">Drosophila melanogaster</name>
    <name type="common">Fruit fly</name>
    <dbReference type="NCBI Taxonomy" id="7227"/>
    <lineage>
        <taxon>Eukaryota</taxon>
        <taxon>Metazoa</taxon>
        <taxon>Ecdysozoa</taxon>
        <taxon>Arthropoda</taxon>
        <taxon>Hexapoda</taxon>
        <taxon>Insecta</taxon>
        <taxon>Pterygota</taxon>
        <taxon>Neoptera</taxon>
        <taxon>Endopterygota</taxon>
        <taxon>Diptera</taxon>
        <taxon>Brachycera</taxon>
        <taxon>Muscomorpha</taxon>
        <taxon>Ephydroidea</taxon>
        <taxon>Drosophilidae</taxon>
        <taxon>Drosophila</taxon>
        <taxon>Sophophora</taxon>
    </lineage>
</organism>
<accession>Q6IHU4</accession>
<dbReference type="AlphaFoldDB" id="Q6IHU4"/>
<gene>
    <name evidence="1" type="ORF">HDC00913</name>
</gene>
<proteinExistence type="predicted"/>
<evidence type="ECO:0000313" key="1">
    <source>
        <dbReference type="EMBL" id="DAA03521.1"/>
    </source>
</evidence>
<name>Q6IHU4_DROME</name>
<protein>
    <submittedName>
        <fullName evidence="1">HDC00913</fullName>
    </submittedName>
</protein>
<reference evidence="1" key="1">
    <citation type="journal article" date="2003" name="Genome Biol.">
        <title>An integrated gene annotation and transcriptional profiling approach towards the full gene content of the Drosophila genome.</title>
        <authorList>
            <person name="Hild M."/>
            <person name="Beckmann B."/>
            <person name="Haas S.A."/>
            <person name="Koch B."/>
            <person name="Solovyev V."/>
            <person name="Busold C."/>
            <person name="Fellenberg K."/>
            <person name="Boutros M."/>
            <person name="Vingron M."/>
            <person name="Sauer F."/>
            <person name="Hoheisel J.D."/>
            <person name="Paro R."/>
        </authorList>
    </citation>
    <scope>NUCLEOTIDE SEQUENCE</scope>
</reference>